<dbReference type="GO" id="GO:0003677">
    <property type="term" value="F:DNA binding"/>
    <property type="evidence" value="ECO:0007669"/>
    <property type="project" value="UniProtKB-UniRule"/>
</dbReference>
<dbReference type="AlphaFoldDB" id="A0A7K1XTM3"/>
<sequence>MITEKTDRKKEAILDAAEKLFAAMGFDGASTRSIAAEAAVNMAMLSYYFGSKEGVFKAVLERRLGVFRQSLEELNDKDISSWEKLETCIDMYTDRIMADNCFSQLIHRELTLPRTEMAEFITDSLLANANEVRRIINEGIANGTFRAVDTEFTVASIFGTKYYIANASLLASKLFGKDLRDPLVIQEIKPRIKKHLHDLLKAHLTKHDIKA</sequence>
<dbReference type="SUPFAM" id="SSF46689">
    <property type="entry name" value="Homeodomain-like"/>
    <property type="match status" value="1"/>
</dbReference>
<evidence type="ECO:0000313" key="5">
    <source>
        <dbReference type="Proteomes" id="UP000451233"/>
    </source>
</evidence>
<dbReference type="Pfam" id="PF17938">
    <property type="entry name" value="TetR_C_29"/>
    <property type="match status" value="1"/>
</dbReference>
<protein>
    <submittedName>
        <fullName evidence="4">TetR family transcriptional regulator</fullName>
    </submittedName>
</protein>
<dbReference type="SUPFAM" id="SSF48498">
    <property type="entry name" value="Tetracyclin repressor-like, C-terminal domain"/>
    <property type="match status" value="1"/>
</dbReference>
<dbReference type="InterPro" id="IPR023772">
    <property type="entry name" value="DNA-bd_HTH_TetR-type_CS"/>
</dbReference>
<feature type="DNA-binding region" description="H-T-H motif" evidence="2">
    <location>
        <begin position="30"/>
        <end position="49"/>
    </location>
</feature>
<proteinExistence type="predicted"/>
<keyword evidence="5" id="KW-1185">Reference proteome</keyword>
<evidence type="ECO:0000313" key="4">
    <source>
        <dbReference type="EMBL" id="MXV14363.1"/>
    </source>
</evidence>
<dbReference type="InterPro" id="IPR009057">
    <property type="entry name" value="Homeodomain-like_sf"/>
</dbReference>
<gene>
    <name evidence="4" type="ORF">GS398_03565</name>
</gene>
<dbReference type="EMBL" id="WVHS01000001">
    <property type="protein sequence ID" value="MXV14363.1"/>
    <property type="molecule type" value="Genomic_DNA"/>
</dbReference>
<dbReference type="RefSeq" id="WP_160905338.1">
    <property type="nucleotide sequence ID" value="NZ_WVHS01000001.1"/>
</dbReference>
<dbReference type="InterPro" id="IPR041474">
    <property type="entry name" value="NicS_C"/>
</dbReference>
<dbReference type="PANTHER" id="PTHR30328">
    <property type="entry name" value="TRANSCRIPTIONAL REPRESSOR"/>
    <property type="match status" value="1"/>
</dbReference>
<dbReference type="Proteomes" id="UP000451233">
    <property type="component" value="Unassembled WGS sequence"/>
</dbReference>
<reference evidence="4 5" key="1">
    <citation type="submission" date="2019-11" db="EMBL/GenBank/DDBJ databases">
        <title>Pedobacter sp. HMF7056 Genome sequencing and assembly.</title>
        <authorList>
            <person name="Kang H."/>
            <person name="Kim H."/>
            <person name="Joh K."/>
        </authorList>
    </citation>
    <scope>NUCLEOTIDE SEQUENCE [LARGE SCALE GENOMIC DNA]</scope>
    <source>
        <strain evidence="4 5">HMF7056</strain>
    </source>
</reference>
<dbReference type="InterPro" id="IPR050109">
    <property type="entry name" value="HTH-type_TetR-like_transc_reg"/>
</dbReference>
<keyword evidence="1 2" id="KW-0238">DNA-binding</keyword>
<dbReference type="PANTHER" id="PTHR30328:SF54">
    <property type="entry name" value="HTH-TYPE TRANSCRIPTIONAL REPRESSOR SCO4008"/>
    <property type="match status" value="1"/>
</dbReference>
<comment type="caution">
    <text evidence="4">The sequence shown here is derived from an EMBL/GenBank/DDBJ whole genome shotgun (WGS) entry which is preliminary data.</text>
</comment>
<dbReference type="PROSITE" id="PS01081">
    <property type="entry name" value="HTH_TETR_1"/>
    <property type="match status" value="1"/>
</dbReference>
<evidence type="ECO:0000259" key="3">
    <source>
        <dbReference type="PROSITE" id="PS50977"/>
    </source>
</evidence>
<accession>A0A7K1XTM3</accession>
<evidence type="ECO:0000256" key="2">
    <source>
        <dbReference type="PROSITE-ProRule" id="PRU00335"/>
    </source>
</evidence>
<dbReference type="InterPro" id="IPR001647">
    <property type="entry name" value="HTH_TetR"/>
</dbReference>
<feature type="domain" description="HTH tetR-type" evidence="3">
    <location>
        <begin position="7"/>
        <end position="67"/>
    </location>
</feature>
<dbReference type="Gene3D" id="1.10.357.10">
    <property type="entry name" value="Tetracycline Repressor, domain 2"/>
    <property type="match status" value="1"/>
</dbReference>
<dbReference type="PROSITE" id="PS50977">
    <property type="entry name" value="HTH_TETR_2"/>
    <property type="match status" value="1"/>
</dbReference>
<organism evidence="4 5">
    <name type="scientific">Hufsiella ginkgonis</name>
    <dbReference type="NCBI Taxonomy" id="2695274"/>
    <lineage>
        <taxon>Bacteria</taxon>
        <taxon>Pseudomonadati</taxon>
        <taxon>Bacteroidota</taxon>
        <taxon>Sphingobacteriia</taxon>
        <taxon>Sphingobacteriales</taxon>
        <taxon>Sphingobacteriaceae</taxon>
        <taxon>Hufsiella</taxon>
    </lineage>
</organism>
<dbReference type="InterPro" id="IPR036271">
    <property type="entry name" value="Tet_transcr_reg_TetR-rel_C_sf"/>
</dbReference>
<name>A0A7K1XTM3_9SPHI</name>
<dbReference type="PRINTS" id="PR00455">
    <property type="entry name" value="HTHTETR"/>
</dbReference>
<evidence type="ECO:0000256" key="1">
    <source>
        <dbReference type="ARBA" id="ARBA00023125"/>
    </source>
</evidence>
<dbReference type="Pfam" id="PF00440">
    <property type="entry name" value="TetR_N"/>
    <property type="match status" value="1"/>
</dbReference>